<sequence>MMMRNRLKARIAAGETVTGAWLELGSPEVAEILVRTGWDVIVIDCEHGVADLEEGFNLVRAVEAAGGEAVMRVPDGADTTLKRALDRGVRSLMVPMVNSAERARAVAHSCLYPPRGGRGYAAPIVRASGYGALPGYAANAHQELFLMVQIETAQAVAELDAILAVEGIDMAFVGPNDLAGSLGFFEQLEHPRVQEVLGEIEARIGRVSRTFGTIEGAGRDYARLKSLGYRFIVGPNDISMLAGAARAAAAVRDAQLKHG</sequence>
<organism evidence="5 6">
    <name type="scientific">Chelativorans intermedius</name>
    <dbReference type="NCBI Taxonomy" id="515947"/>
    <lineage>
        <taxon>Bacteria</taxon>
        <taxon>Pseudomonadati</taxon>
        <taxon>Pseudomonadota</taxon>
        <taxon>Alphaproteobacteria</taxon>
        <taxon>Hyphomicrobiales</taxon>
        <taxon>Phyllobacteriaceae</taxon>
        <taxon>Chelativorans</taxon>
    </lineage>
</organism>
<dbReference type="InterPro" id="IPR050251">
    <property type="entry name" value="HpcH-HpaI_aldolase"/>
</dbReference>
<reference evidence="5 6" key="1">
    <citation type="submission" date="2024-09" db="EMBL/GenBank/DDBJ databases">
        <authorList>
            <person name="Sun Q."/>
            <person name="Mori K."/>
        </authorList>
    </citation>
    <scope>NUCLEOTIDE SEQUENCE [LARGE SCALE GENOMIC DNA]</scope>
    <source>
        <strain evidence="5 6">CCM 8543</strain>
    </source>
</reference>
<protein>
    <submittedName>
        <fullName evidence="5">HpcH/HpaI aldolase/citrate lyase family protein</fullName>
    </submittedName>
</protein>
<evidence type="ECO:0000256" key="2">
    <source>
        <dbReference type="ARBA" id="ARBA00022723"/>
    </source>
</evidence>
<feature type="domain" description="HpcH/HpaI aldolase/citrate lyase" evidence="4">
    <location>
        <begin position="19"/>
        <end position="212"/>
    </location>
</feature>
<dbReference type="InterPro" id="IPR005000">
    <property type="entry name" value="Aldolase/citrate-lyase_domain"/>
</dbReference>
<evidence type="ECO:0000256" key="3">
    <source>
        <dbReference type="ARBA" id="ARBA00023239"/>
    </source>
</evidence>
<dbReference type="EMBL" id="JBHLXD010000009">
    <property type="protein sequence ID" value="MFC0208154.1"/>
    <property type="molecule type" value="Genomic_DNA"/>
</dbReference>
<dbReference type="Gene3D" id="3.20.20.60">
    <property type="entry name" value="Phosphoenolpyruvate-binding domains"/>
    <property type="match status" value="1"/>
</dbReference>
<evidence type="ECO:0000313" key="6">
    <source>
        <dbReference type="Proteomes" id="UP001589755"/>
    </source>
</evidence>
<comment type="similarity">
    <text evidence="1">Belongs to the HpcH/HpaI aldolase family.</text>
</comment>
<gene>
    <name evidence="5" type="ORF">ACFFJ2_07045</name>
</gene>
<dbReference type="InterPro" id="IPR015813">
    <property type="entry name" value="Pyrv/PenolPyrv_kinase-like_dom"/>
</dbReference>
<name>A0ABV6D676_9HYPH</name>
<dbReference type="RefSeq" id="WP_261521381.1">
    <property type="nucleotide sequence ID" value="NZ_JAODNW010000018.1"/>
</dbReference>
<dbReference type="GO" id="GO:0016829">
    <property type="term" value="F:lyase activity"/>
    <property type="evidence" value="ECO:0007669"/>
    <property type="project" value="UniProtKB-KW"/>
</dbReference>
<comment type="caution">
    <text evidence="5">The sequence shown here is derived from an EMBL/GenBank/DDBJ whole genome shotgun (WGS) entry which is preliminary data.</text>
</comment>
<evidence type="ECO:0000256" key="1">
    <source>
        <dbReference type="ARBA" id="ARBA00005568"/>
    </source>
</evidence>
<dbReference type="Pfam" id="PF03328">
    <property type="entry name" value="HpcH_HpaI"/>
    <property type="match status" value="1"/>
</dbReference>
<evidence type="ECO:0000313" key="5">
    <source>
        <dbReference type="EMBL" id="MFC0208154.1"/>
    </source>
</evidence>
<proteinExistence type="inferred from homology"/>
<keyword evidence="2" id="KW-0479">Metal-binding</keyword>
<evidence type="ECO:0000259" key="4">
    <source>
        <dbReference type="Pfam" id="PF03328"/>
    </source>
</evidence>
<accession>A0ABV6D676</accession>
<keyword evidence="6" id="KW-1185">Reference proteome</keyword>
<dbReference type="InterPro" id="IPR040442">
    <property type="entry name" value="Pyrv_kinase-like_dom_sf"/>
</dbReference>
<dbReference type="PANTHER" id="PTHR30502">
    <property type="entry name" value="2-KETO-3-DEOXY-L-RHAMNONATE ALDOLASE"/>
    <property type="match status" value="1"/>
</dbReference>
<keyword evidence="3 5" id="KW-0456">Lyase</keyword>
<dbReference type="PANTHER" id="PTHR30502:SF0">
    <property type="entry name" value="PHOSPHOENOLPYRUVATE CARBOXYLASE FAMILY PROTEIN"/>
    <property type="match status" value="1"/>
</dbReference>
<dbReference type="SUPFAM" id="SSF51621">
    <property type="entry name" value="Phosphoenolpyruvate/pyruvate domain"/>
    <property type="match status" value="1"/>
</dbReference>
<dbReference type="Proteomes" id="UP001589755">
    <property type="component" value="Unassembled WGS sequence"/>
</dbReference>